<name>A0A5A7QCI5_STRAF</name>
<dbReference type="Proteomes" id="UP000325081">
    <property type="component" value="Unassembled WGS sequence"/>
</dbReference>
<keyword evidence="2" id="KW-1185">Reference proteome</keyword>
<reference evidence="2" key="1">
    <citation type="journal article" date="2019" name="Curr. Biol.">
        <title>Genome Sequence of Striga asiatica Provides Insight into the Evolution of Plant Parasitism.</title>
        <authorList>
            <person name="Yoshida S."/>
            <person name="Kim S."/>
            <person name="Wafula E.K."/>
            <person name="Tanskanen J."/>
            <person name="Kim Y.M."/>
            <person name="Honaas L."/>
            <person name="Yang Z."/>
            <person name="Spallek T."/>
            <person name="Conn C.E."/>
            <person name="Ichihashi Y."/>
            <person name="Cheong K."/>
            <person name="Cui S."/>
            <person name="Der J.P."/>
            <person name="Gundlach H."/>
            <person name="Jiao Y."/>
            <person name="Hori C."/>
            <person name="Ishida J.K."/>
            <person name="Kasahara H."/>
            <person name="Kiba T."/>
            <person name="Kim M.S."/>
            <person name="Koo N."/>
            <person name="Laohavisit A."/>
            <person name="Lee Y.H."/>
            <person name="Lumba S."/>
            <person name="McCourt P."/>
            <person name="Mortimer J.C."/>
            <person name="Mutuku J.M."/>
            <person name="Nomura T."/>
            <person name="Sasaki-Sekimoto Y."/>
            <person name="Seto Y."/>
            <person name="Wang Y."/>
            <person name="Wakatake T."/>
            <person name="Sakakibara H."/>
            <person name="Demura T."/>
            <person name="Yamaguchi S."/>
            <person name="Yoneyama K."/>
            <person name="Manabe R.I."/>
            <person name="Nelson D.C."/>
            <person name="Schulman A.H."/>
            <person name="Timko M.P."/>
            <person name="dePamphilis C.W."/>
            <person name="Choi D."/>
            <person name="Shirasu K."/>
        </authorList>
    </citation>
    <scope>NUCLEOTIDE SEQUENCE [LARGE SCALE GENOMIC DNA]</scope>
    <source>
        <strain evidence="2">cv. UVA1</strain>
    </source>
</reference>
<comment type="caution">
    <text evidence="1">The sequence shown here is derived from an EMBL/GenBank/DDBJ whole genome shotgun (WGS) entry which is preliminary data.</text>
</comment>
<gene>
    <name evidence="1" type="ORF">STAS_19761</name>
</gene>
<dbReference type="EMBL" id="BKCP01006515">
    <property type="protein sequence ID" value="GER42939.1"/>
    <property type="molecule type" value="Genomic_DNA"/>
</dbReference>
<sequence>MKQGVGGHASEPSANVSSVFEGVVRGLAFIDDSEVARWIVARGDVQHSVEADLLQIREWLGVGVKGWHKVQVVVKNKVVANKLNNLVTWQGSIRPRLRVLELDP</sequence>
<organism evidence="1 2">
    <name type="scientific">Striga asiatica</name>
    <name type="common">Asiatic witchweed</name>
    <name type="synonym">Buchnera asiatica</name>
    <dbReference type="NCBI Taxonomy" id="4170"/>
    <lineage>
        <taxon>Eukaryota</taxon>
        <taxon>Viridiplantae</taxon>
        <taxon>Streptophyta</taxon>
        <taxon>Embryophyta</taxon>
        <taxon>Tracheophyta</taxon>
        <taxon>Spermatophyta</taxon>
        <taxon>Magnoliopsida</taxon>
        <taxon>eudicotyledons</taxon>
        <taxon>Gunneridae</taxon>
        <taxon>Pentapetalae</taxon>
        <taxon>asterids</taxon>
        <taxon>lamiids</taxon>
        <taxon>Lamiales</taxon>
        <taxon>Orobanchaceae</taxon>
        <taxon>Buchnereae</taxon>
        <taxon>Striga</taxon>
    </lineage>
</organism>
<dbReference type="AlphaFoldDB" id="A0A5A7QCI5"/>
<protein>
    <submittedName>
        <fullName evidence="1">2-octaprenyl-3-methyl-6-methoxy-1,4-benzoquinol hydroxylase (Precursor)</fullName>
    </submittedName>
</protein>
<evidence type="ECO:0000313" key="2">
    <source>
        <dbReference type="Proteomes" id="UP000325081"/>
    </source>
</evidence>
<evidence type="ECO:0000313" key="1">
    <source>
        <dbReference type="EMBL" id="GER42939.1"/>
    </source>
</evidence>
<accession>A0A5A7QCI5</accession>
<proteinExistence type="predicted"/>